<evidence type="ECO:0000313" key="3">
    <source>
        <dbReference type="Proteomes" id="UP000324222"/>
    </source>
</evidence>
<keyword evidence="3" id="KW-1185">Reference proteome</keyword>
<proteinExistence type="predicted"/>
<feature type="compositionally biased region" description="Pro residues" evidence="1">
    <location>
        <begin position="97"/>
        <end position="106"/>
    </location>
</feature>
<name>A0A5B7J9J8_PORTR</name>
<dbReference type="AlphaFoldDB" id="A0A5B7J9J8"/>
<gene>
    <name evidence="2" type="ORF">E2C01_085106</name>
</gene>
<sequence length="106" mass="11444">MMIAAHLPVQRPYDGDHAAIRVHAQPVGAAEAKHDRAAFWVGTLERVHSSPHRRALTYHVQDGGAGLGGCGKGEYTGTVELVTDPQITPFLHRSTPPTTPPPSTRY</sequence>
<comment type="caution">
    <text evidence="2">The sequence shown here is derived from an EMBL/GenBank/DDBJ whole genome shotgun (WGS) entry which is preliminary data.</text>
</comment>
<feature type="region of interest" description="Disordered" evidence="1">
    <location>
        <begin position="86"/>
        <end position="106"/>
    </location>
</feature>
<evidence type="ECO:0000313" key="2">
    <source>
        <dbReference type="EMBL" id="MPC90137.1"/>
    </source>
</evidence>
<protein>
    <submittedName>
        <fullName evidence="2">Uncharacterized protein</fullName>
    </submittedName>
</protein>
<dbReference type="Proteomes" id="UP000324222">
    <property type="component" value="Unassembled WGS sequence"/>
</dbReference>
<accession>A0A5B7J9J8</accession>
<evidence type="ECO:0000256" key="1">
    <source>
        <dbReference type="SAM" id="MobiDB-lite"/>
    </source>
</evidence>
<reference evidence="2 3" key="1">
    <citation type="submission" date="2019-05" db="EMBL/GenBank/DDBJ databases">
        <title>Another draft genome of Portunus trituberculatus and its Hox gene families provides insights of decapod evolution.</title>
        <authorList>
            <person name="Jeong J.-H."/>
            <person name="Song I."/>
            <person name="Kim S."/>
            <person name="Choi T."/>
            <person name="Kim D."/>
            <person name="Ryu S."/>
            <person name="Kim W."/>
        </authorList>
    </citation>
    <scope>NUCLEOTIDE SEQUENCE [LARGE SCALE GENOMIC DNA]</scope>
    <source>
        <tissue evidence="2">Muscle</tissue>
    </source>
</reference>
<organism evidence="2 3">
    <name type="scientific">Portunus trituberculatus</name>
    <name type="common">Swimming crab</name>
    <name type="synonym">Neptunus trituberculatus</name>
    <dbReference type="NCBI Taxonomy" id="210409"/>
    <lineage>
        <taxon>Eukaryota</taxon>
        <taxon>Metazoa</taxon>
        <taxon>Ecdysozoa</taxon>
        <taxon>Arthropoda</taxon>
        <taxon>Crustacea</taxon>
        <taxon>Multicrustacea</taxon>
        <taxon>Malacostraca</taxon>
        <taxon>Eumalacostraca</taxon>
        <taxon>Eucarida</taxon>
        <taxon>Decapoda</taxon>
        <taxon>Pleocyemata</taxon>
        <taxon>Brachyura</taxon>
        <taxon>Eubrachyura</taxon>
        <taxon>Portunoidea</taxon>
        <taxon>Portunidae</taxon>
        <taxon>Portuninae</taxon>
        <taxon>Portunus</taxon>
    </lineage>
</organism>
<dbReference type="EMBL" id="VSRR010083377">
    <property type="protein sequence ID" value="MPC90137.1"/>
    <property type="molecule type" value="Genomic_DNA"/>
</dbReference>